<evidence type="ECO:0000313" key="2">
    <source>
        <dbReference type="Proteomes" id="UP001276659"/>
    </source>
</evidence>
<keyword evidence="2" id="KW-1185">Reference proteome</keyword>
<reference evidence="1" key="1">
    <citation type="submission" date="2022-11" db="EMBL/GenBank/DDBJ databases">
        <title>Chromosomal genome sequence assembly and mating type (MAT) locus characterization of the leprose asexual lichenized fungus Lepraria neglecta (Nyl.) Erichsen.</title>
        <authorList>
            <person name="Allen J.L."/>
            <person name="Pfeffer B."/>
        </authorList>
    </citation>
    <scope>NUCLEOTIDE SEQUENCE</scope>
    <source>
        <strain evidence="1">Allen 5258</strain>
    </source>
</reference>
<dbReference type="EMBL" id="JASNWA010000003">
    <property type="protein sequence ID" value="KAK3178018.1"/>
    <property type="molecule type" value="Genomic_DNA"/>
</dbReference>
<dbReference type="AlphaFoldDB" id="A0AAE0DR75"/>
<dbReference type="Proteomes" id="UP001276659">
    <property type="component" value="Unassembled WGS sequence"/>
</dbReference>
<sequence>MLTPLDLTTYEARLKECVLATKEHRKQKFIPFNSVERVQMPASYFRKLDKAIGDDGLDLRWPSISFNSRTSTGIIQWMPSPVHESLASPFSESNAVAKQDLRSEVAGQTEVVGNQRVGAALAGAYDGSRKEADVLFKYEGQDNKVLYTAVVEIGLSETYKELIDDVKLWIEGNKHMRTVILIKVEENHLYSSPTRKLEDDEVKDLGFPDHRCLDTSMVSLKDPNNSFGPLQINDLVWVGEMGVFLEIWKRDTVNGEAKQQGTRSYFVPDNPTTELDLKLSDFYPLDAIDGGNTRFPLTFDRLKLHLIKARKELAVERCHDVLLAIANREDNVKDRDYIP</sequence>
<gene>
    <name evidence="1" type="ORF">OEA41_000150</name>
</gene>
<comment type="caution">
    <text evidence="1">The sequence shown here is derived from an EMBL/GenBank/DDBJ whole genome shotgun (WGS) entry which is preliminary data.</text>
</comment>
<organism evidence="1 2">
    <name type="scientific">Lepraria neglecta</name>
    <dbReference type="NCBI Taxonomy" id="209136"/>
    <lineage>
        <taxon>Eukaryota</taxon>
        <taxon>Fungi</taxon>
        <taxon>Dikarya</taxon>
        <taxon>Ascomycota</taxon>
        <taxon>Pezizomycotina</taxon>
        <taxon>Lecanoromycetes</taxon>
        <taxon>OSLEUM clade</taxon>
        <taxon>Lecanoromycetidae</taxon>
        <taxon>Lecanorales</taxon>
        <taxon>Lecanorineae</taxon>
        <taxon>Stereocaulaceae</taxon>
        <taxon>Lepraria</taxon>
    </lineage>
</organism>
<protein>
    <submittedName>
        <fullName evidence="1">Uncharacterized protein</fullName>
    </submittedName>
</protein>
<accession>A0AAE0DR75</accession>
<name>A0AAE0DR75_9LECA</name>
<evidence type="ECO:0000313" key="1">
    <source>
        <dbReference type="EMBL" id="KAK3178018.1"/>
    </source>
</evidence>
<proteinExistence type="predicted"/>